<dbReference type="OrthoDB" id="9795306at2"/>
<dbReference type="PROSITE" id="PS51819">
    <property type="entry name" value="VOC"/>
    <property type="match status" value="1"/>
</dbReference>
<dbReference type="InterPro" id="IPR004360">
    <property type="entry name" value="Glyas_Fos-R_dOase_dom"/>
</dbReference>
<gene>
    <name evidence="2" type="ORF">A1355_16675</name>
</gene>
<sequence length="160" mass="17203">MSKPVNPIPDGYQSVTPYLTVEDAAAALTFYQQAFGALEFMRLTMPGGKIGHAEFTIGISHFMISDEYPNAGSTSPTKLGGTAVKLHLYVDDVDASFAQAVAAGAVPAMPPADQFWGDRMGVLIDPFGHQWMLATHVEDVEASEFQSRMDAMFAGHGDCE</sequence>
<dbReference type="Pfam" id="PF00903">
    <property type="entry name" value="Glyoxalase"/>
    <property type="match status" value="1"/>
</dbReference>
<dbReference type="Proteomes" id="UP000077628">
    <property type="component" value="Unassembled WGS sequence"/>
</dbReference>
<evidence type="ECO:0000259" key="1">
    <source>
        <dbReference type="PROSITE" id="PS51819"/>
    </source>
</evidence>
<dbReference type="Gene3D" id="3.30.720.120">
    <property type="match status" value="1"/>
</dbReference>
<dbReference type="STRING" id="702114.A1355_16675"/>
<dbReference type="AlphaFoldDB" id="A0A177PIK2"/>
<protein>
    <submittedName>
        <fullName evidence="2">Glyoxalase</fullName>
    </submittedName>
</protein>
<dbReference type="InterPro" id="IPR029068">
    <property type="entry name" value="Glyas_Bleomycin-R_OHBP_Dase"/>
</dbReference>
<dbReference type="InterPro" id="IPR037523">
    <property type="entry name" value="VOC_core"/>
</dbReference>
<dbReference type="PANTHER" id="PTHR34109">
    <property type="entry name" value="BNAUNNG04460D PROTEIN-RELATED"/>
    <property type="match status" value="1"/>
</dbReference>
<dbReference type="RefSeq" id="WP_064023891.1">
    <property type="nucleotide sequence ID" value="NZ_LUUK01000002.1"/>
</dbReference>
<accession>A0A177PIK2</accession>
<dbReference type="SUPFAM" id="SSF54593">
    <property type="entry name" value="Glyoxalase/Bleomycin resistance protein/Dihydroxybiphenyl dioxygenase"/>
    <property type="match status" value="1"/>
</dbReference>
<name>A0A177PIK2_9GAMM</name>
<organism evidence="2 3">
    <name type="scientific">Methylomonas koyamae</name>
    <dbReference type="NCBI Taxonomy" id="702114"/>
    <lineage>
        <taxon>Bacteria</taxon>
        <taxon>Pseudomonadati</taxon>
        <taxon>Pseudomonadota</taxon>
        <taxon>Gammaproteobacteria</taxon>
        <taxon>Methylococcales</taxon>
        <taxon>Methylococcaceae</taxon>
        <taxon>Methylomonas</taxon>
    </lineage>
</organism>
<comment type="caution">
    <text evidence="2">The sequence shown here is derived from an EMBL/GenBank/DDBJ whole genome shotgun (WGS) entry which is preliminary data.</text>
</comment>
<reference evidence="3" key="1">
    <citation type="submission" date="2016-03" db="EMBL/GenBank/DDBJ databases">
        <authorList>
            <person name="Heylen K."/>
            <person name="De Vos P."/>
            <person name="Vekeman B."/>
        </authorList>
    </citation>
    <scope>NUCLEOTIDE SEQUENCE [LARGE SCALE GENOMIC DNA]</scope>
    <source>
        <strain evidence="3">R-45383</strain>
    </source>
</reference>
<proteinExistence type="predicted"/>
<dbReference type="EMBL" id="LUUK01000002">
    <property type="protein sequence ID" value="OAI29210.1"/>
    <property type="molecule type" value="Genomic_DNA"/>
</dbReference>
<dbReference type="PANTHER" id="PTHR34109:SF1">
    <property type="entry name" value="VOC DOMAIN-CONTAINING PROTEIN"/>
    <property type="match status" value="1"/>
</dbReference>
<dbReference type="Gene3D" id="3.30.720.110">
    <property type="match status" value="1"/>
</dbReference>
<dbReference type="CDD" id="cd07246">
    <property type="entry name" value="VOC_like"/>
    <property type="match status" value="1"/>
</dbReference>
<evidence type="ECO:0000313" key="2">
    <source>
        <dbReference type="EMBL" id="OAI29210.1"/>
    </source>
</evidence>
<evidence type="ECO:0000313" key="3">
    <source>
        <dbReference type="Proteomes" id="UP000077628"/>
    </source>
</evidence>
<feature type="domain" description="VOC" evidence="1">
    <location>
        <begin position="11"/>
        <end position="136"/>
    </location>
</feature>
<keyword evidence="3" id="KW-1185">Reference proteome</keyword>